<protein>
    <submittedName>
        <fullName evidence="1">Uncharacterized protein</fullName>
    </submittedName>
</protein>
<accession>A0AAV4THB6</accession>
<evidence type="ECO:0000313" key="1">
    <source>
        <dbReference type="EMBL" id="GIY44797.1"/>
    </source>
</evidence>
<comment type="caution">
    <text evidence="1">The sequence shown here is derived from an EMBL/GenBank/DDBJ whole genome shotgun (WGS) entry which is preliminary data.</text>
</comment>
<proteinExistence type="predicted"/>
<gene>
    <name evidence="1" type="ORF">CEXT_512481</name>
</gene>
<keyword evidence="2" id="KW-1185">Reference proteome</keyword>
<dbReference type="EMBL" id="BPLR01011196">
    <property type="protein sequence ID" value="GIY44797.1"/>
    <property type="molecule type" value="Genomic_DNA"/>
</dbReference>
<evidence type="ECO:0000313" key="2">
    <source>
        <dbReference type="Proteomes" id="UP001054945"/>
    </source>
</evidence>
<reference evidence="1 2" key="1">
    <citation type="submission" date="2021-06" db="EMBL/GenBank/DDBJ databases">
        <title>Caerostris extrusa draft genome.</title>
        <authorList>
            <person name="Kono N."/>
            <person name="Arakawa K."/>
        </authorList>
    </citation>
    <scope>NUCLEOTIDE SEQUENCE [LARGE SCALE GENOMIC DNA]</scope>
</reference>
<dbReference type="Proteomes" id="UP001054945">
    <property type="component" value="Unassembled WGS sequence"/>
</dbReference>
<sequence>MERDAKKKIYDGLLGEEVLTERAKMFPELTPSYKTLYIGSEDLSPCCPVFGDGKYLEIDITGGAHLKSALPTEIVILFNLGINFHQSI</sequence>
<name>A0AAV4THB6_CAEEX</name>
<dbReference type="AlphaFoldDB" id="A0AAV4THB6"/>
<organism evidence="1 2">
    <name type="scientific">Caerostris extrusa</name>
    <name type="common">Bark spider</name>
    <name type="synonym">Caerostris bankana</name>
    <dbReference type="NCBI Taxonomy" id="172846"/>
    <lineage>
        <taxon>Eukaryota</taxon>
        <taxon>Metazoa</taxon>
        <taxon>Ecdysozoa</taxon>
        <taxon>Arthropoda</taxon>
        <taxon>Chelicerata</taxon>
        <taxon>Arachnida</taxon>
        <taxon>Araneae</taxon>
        <taxon>Araneomorphae</taxon>
        <taxon>Entelegynae</taxon>
        <taxon>Araneoidea</taxon>
        <taxon>Araneidae</taxon>
        <taxon>Caerostris</taxon>
    </lineage>
</organism>